<feature type="transmembrane region" description="Helical" evidence="1">
    <location>
        <begin position="12"/>
        <end position="30"/>
    </location>
</feature>
<sequence length="164" mass="18530">MLSLNNRSGKFIGLVALALVAVALLFNLLMHKFFVIEKGPKVSCAAFFLVQSDLQTKGVMSLHIDGQRHGEMAISATVRDNAGTIKYHLLRNVSFEYRYEDNGYLALQLVDINKKASDDMPNELFNQSIFDFSVKNRRLRITMTGDGYLLWNGFSPVMMCVRSQ</sequence>
<keyword evidence="1" id="KW-1133">Transmembrane helix</keyword>
<evidence type="ECO:0000313" key="2">
    <source>
        <dbReference type="EMBL" id="VEI64129.1"/>
    </source>
</evidence>
<protein>
    <submittedName>
        <fullName evidence="2">Uncharacterized protein</fullName>
    </submittedName>
</protein>
<dbReference type="AlphaFoldDB" id="A0A448S8W8"/>
<name>A0A448S8W8_SERFO</name>
<keyword evidence="1" id="KW-0812">Transmembrane</keyword>
<accession>A0A448S8W8</accession>
<evidence type="ECO:0000256" key="1">
    <source>
        <dbReference type="SAM" id="Phobius"/>
    </source>
</evidence>
<keyword evidence="1" id="KW-0472">Membrane</keyword>
<reference evidence="2 3" key="1">
    <citation type="submission" date="2018-12" db="EMBL/GenBank/DDBJ databases">
        <authorList>
            <consortium name="Pathogen Informatics"/>
        </authorList>
    </citation>
    <scope>NUCLEOTIDE SEQUENCE [LARGE SCALE GENOMIC DNA]</scope>
    <source>
        <strain evidence="2 3">NCTC13193</strain>
    </source>
</reference>
<evidence type="ECO:0000313" key="3">
    <source>
        <dbReference type="Proteomes" id="UP000270487"/>
    </source>
</evidence>
<gene>
    <name evidence="2" type="ORF">NCTC13193_01010</name>
</gene>
<organism evidence="2 3">
    <name type="scientific">Serratia fonticola</name>
    <dbReference type="NCBI Taxonomy" id="47917"/>
    <lineage>
        <taxon>Bacteria</taxon>
        <taxon>Pseudomonadati</taxon>
        <taxon>Pseudomonadota</taxon>
        <taxon>Gammaproteobacteria</taxon>
        <taxon>Enterobacterales</taxon>
        <taxon>Yersiniaceae</taxon>
        <taxon>Serratia</taxon>
    </lineage>
</organism>
<dbReference type="EMBL" id="LR134492">
    <property type="protein sequence ID" value="VEI64129.1"/>
    <property type="molecule type" value="Genomic_DNA"/>
</dbReference>
<dbReference type="RefSeq" id="WP_141131186.1">
    <property type="nucleotide sequence ID" value="NZ_CAMISF010000006.1"/>
</dbReference>
<proteinExistence type="predicted"/>
<dbReference type="Proteomes" id="UP000270487">
    <property type="component" value="Chromosome"/>
</dbReference>